<dbReference type="InterPro" id="IPR027558">
    <property type="entry name" value="Pre_pil_HX9DG_C"/>
</dbReference>
<gene>
    <name evidence="3" type="ORF">HG15A2_04930</name>
</gene>
<reference evidence="3 4" key="1">
    <citation type="submission" date="2019-02" db="EMBL/GenBank/DDBJ databases">
        <title>Deep-cultivation of Planctomycetes and their phenomic and genomic characterization uncovers novel biology.</title>
        <authorList>
            <person name="Wiegand S."/>
            <person name="Jogler M."/>
            <person name="Boedeker C."/>
            <person name="Pinto D."/>
            <person name="Vollmers J."/>
            <person name="Rivas-Marin E."/>
            <person name="Kohn T."/>
            <person name="Peeters S.H."/>
            <person name="Heuer A."/>
            <person name="Rast P."/>
            <person name="Oberbeckmann S."/>
            <person name="Bunk B."/>
            <person name="Jeske O."/>
            <person name="Meyerdierks A."/>
            <person name="Storesund J.E."/>
            <person name="Kallscheuer N."/>
            <person name="Luecker S."/>
            <person name="Lage O.M."/>
            <person name="Pohl T."/>
            <person name="Merkel B.J."/>
            <person name="Hornburger P."/>
            <person name="Mueller R.-W."/>
            <person name="Bruemmer F."/>
            <person name="Labrenz M."/>
            <person name="Spormann A.M."/>
            <person name="Op den Camp H."/>
            <person name="Overmann J."/>
            <person name="Amann R."/>
            <person name="Jetten M.S.M."/>
            <person name="Mascher T."/>
            <person name="Medema M.H."/>
            <person name="Devos D.P."/>
            <person name="Kaster A.-K."/>
            <person name="Ovreas L."/>
            <person name="Rohde M."/>
            <person name="Galperin M.Y."/>
            <person name="Jogler C."/>
        </authorList>
    </citation>
    <scope>NUCLEOTIDE SEQUENCE [LARGE SCALE GENOMIC DNA]</scope>
    <source>
        <strain evidence="3 4">HG15A2</strain>
    </source>
</reference>
<protein>
    <recommendedName>
        <fullName evidence="2">DUF1559 domain-containing protein</fullName>
    </recommendedName>
</protein>
<sequence length="378" mass="41275">MTTLPTSMLRNRSCKRSQRLAFTLVELLVVIAIIGVLVGLLLPAVQAAREAARRTQCKNNLKQIGLSLQNIHDAQGKLPQGVYGDPRPSATDNSQGLSWFTRVLPFIEQQSRFDAISAFEDPQGNSESPWKNYEIFKDAYSVGMFIPSGDVPIPSFICPSADLPLNVPESTSSTPARLASGYATTSYKGSKGVGRKGVLVRPDPKDAAAGRLRRYRPGDGGTPIELKITQPAYTQISFKQISDGLSNTIAAAEGAYAIETNDFGTRWPMWIGTPGGDWDEVMLYKTEFSLNCEFSGIKALWSQNEDPSVEAAFGKLDNYPDSRAGSDINDCAFGWHPGGVMCVFVDGSVHFLNEDLDHRTHMYLGNPSDDQIITGLDL</sequence>
<name>A0A517MQT3_9BACT</name>
<feature type="domain" description="DUF1559" evidence="2">
    <location>
        <begin position="46"/>
        <end position="357"/>
    </location>
</feature>
<dbReference type="OrthoDB" id="240776at2"/>
<dbReference type="Pfam" id="PF07963">
    <property type="entry name" value="N_methyl"/>
    <property type="match status" value="1"/>
</dbReference>
<dbReference type="InterPro" id="IPR011453">
    <property type="entry name" value="DUF1559"/>
</dbReference>
<dbReference type="Proteomes" id="UP000319852">
    <property type="component" value="Chromosome"/>
</dbReference>
<dbReference type="AlphaFoldDB" id="A0A517MQT3"/>
<dbReference type="InterPro" id="IPR045584">
    <property type="entry name" value="Pilin-like"/>
</dbReference>
<dbReference type="Gene3D" id="3.30.700.10">
    <property type="entry name" value="Glycoprotein, Type 4 Pilin"/>
    <property type="match status" value="1"/>
</dbReference>
<accession>A0A517MQT3</accession>
<dbReference type="EMBL" id="CP036263">
    <property type="protein sequence ID" value="QDS97232.1"/>
    <property type="molecule type" value="Genomic_DNA"/>
</dbReference>
<evidence type="ECO:0000259" key="2">
    <source>
        <dbReference type="Pfam" id="PF07596"/>
    </source>
</evidence>
<proteinExistence type="predicted"/>
<evidence type="ECO:0000313" key="4">
    <source>
        <dbReference type="Proteomes" id="UP000319852"/>
    </source>
</evidence>
<dbReference type="SUPFAM" id="SSF54523">
    <property type="entry name" value="Pili subunits"/>
    <property type="match status" value="1"/>
</dbReference>
<dbReference type="Pfam" id="PF07596">
    <property type="entry name" value="SBP_bac_10"/>
    <property type="match status" value="1"/>
</dbReference>
<dbReference type="KEGG" id="amob:HG15A2_04930"/>
<keyword evidence="4" id="KW-1185">Reference proteome</keyword>
<keyword evidence="1" id="KW-0472">Membrane</keyword>
<keyword evidence="1" id="KW-0812">Transmembrane</keyword>
<dbReference type="NCBIfam" id="TIGR02532">
    <property type="entry name" value="IV_pilin_GFxxxE"/>
    <property type="match status" value="1"/>
</dbReference>
<evidence type="ECO:0000313" key="3">
    <source>
        <dbReference type="EMBL" id="QDS97232.1"/>
    </source>
</evidence>
<dbReference type="NCBIfam" id="TIGR04294">
    <property type="entry name" value="pre_pil_HX9DG"/>
    <property type="match status" value="1"/>
</dbReference>
<dbReference type="InterPro" id="IPR012902">
    <property type="entry name" value="N_methyl_site"/>
</dbReference>
<dbReference type="PANTHER" id="PTHR30093:SF2">
    <property type="entry name" value="TYPE II SECRETION SYSTEM PROTEIN H"/>
    <property type="match status" value="1"/>
</dbReference>
<evidence type="ECO:0000256" key="1">
    <source>
        <dbReference type="SAM" id="Phobius"/>
    </source>
</evidence>
<organism evidence="3 4">
    <name type="scientific">Adhaeretor mobilis</name>
    <dbReference type="NCBI Taxonomy" id="1930276"/>
    <lineage>
        <taxon>Bacteria</taxon>
        <taxon>Pseudomonadati</taxon>
        <taxon>Planctomycetota</taxon>
        <taxon>Planctomycetia</taxon>
        <taxon>Pirellulales</taxon>
        <taxon>Lacipirellulaceae</taxon>
        <taxon>Adhaeretor</taxon>
    </lineage>
</organism>
<feature type="transmembrane region" description="Helical" evidence="1">
    <location>
        <begin position="20"/>
        <end position="45"/>
    </location>
</feature>
<dbReference type="PANTHER" id="PTHR30093">
    <property type="entry name" value="GENERAL SECRETION PATHWAY PROTEIN G"/>
    <property type="match status" value="1"/>
</dbReference>
<keyword evidence="1" id="KW-1133">Transmembrane helix</keyword>
<dbReference type="RefSeq" id="WP_145057440.1">
    <property type="nucleotide sequence ID" value="NZ_CP036263.1"/>
</dbReference>